<reference evidence="5" key="1">
    <citation type="journal article" date="2019" name="Int. J. Syst. Evol. Microbiol.">
        <title>The Global Catalogue of Microorganisms (GCM) 10K type strain sequencing project: providing services to taxonomists for standard genome sequencing and annotation.</title>
        <authorList>
            <consortium name="The Broad Institute Genomics Platform"/>
            <consortium name="The Broad Institute Genome Sequencing Center for Infectious Disease"/>
            <person name="Wu L."/>
            <person name="Ma J."/>
        </authorList>
    </citation>
    <scope>NUCLEOTIDE SEQUENCE [LARGE SCALE GENOMIC DNA]</scope>
    <source>
        <strain evidence="5">JCM 8201</strain>
    </source>
</reference>
<keyword evidence="1 4" id="KW-0489">Methyltransferase</keyword>
<dbReference type="GO" id="GO:0008168">
    <property type="term" value="F:methyltransferase activity"/>
    <property type="evidence" value="ECO:0007669"/>
    <property type="project" value="UniProtKB-KW"/>
</dbReference>
<dbReference type="SUPFAM" id="SSF53335">
    <property type="entry name" value="S-adenosyl-L-methionine-dependent methyltransferases"/>
    <property type="match status" value="1"/>
</dbReference>
<gene>
    <name evidence="4" type="ORF">GCM10010439_68460</name>
</gene>
<evidence type="ECO:0000313" key="5">
    <source>
        <dbReference type="Proteomes" id="UP001501842"/>
    </source>
</evidence>
<sequence length="270" mass="30088">MDDVIGRWREVNLANWNERVPIHLAGSFYDLPGFRKKRNVLREFEVAEIGEVAGRSLVHLQCHFGQDTLSWAAHGARVSGLDFSGPAVEAARGLAAELGVEAEFVQADAYEAVTAFEGRTFDIVYTGFGALTWLPDLPRWARVVSDLLKPGGFLYLSEFHPFTEILDDETGTTITHDYFDEGAKVWDEPGTYADRGAETRNNVAVFWEHTLGSVVSAIAGAGLRVEFLHEHENTIFPRYHDLEAGTDGLYRRPEGAPRIPMMYSIRASKA</sequence>
<proteinExistence type="predicted"/>
<dbReference type="InterPro" id="IPR041698">
    <property type="entry name" value="Methyltransf_25"/>
</dbReference>
<dbReference type="RefSeq" id="WP_344457223.1">
    <property type="nucleotide sequence ID" value="NZ_BAAATZ010000035.1"/>
</dbReference>
<evidence type="ECO:0000256" key="2">
    <source>
        <dbReference type="ARBA" id="ARBA00022679"/>
    </source>
</evidence>
<protein>
    <submittedName>
        <fullName evidence="4">Class I SAM-dependent methyltransferase</fullName>
    </submittedName>
</protein>
<feature type="domain" description="Methyltransferase" evidence="3">
    <location>
        <begin position="61"/>
        <end position="152"/>
    </location>
</feature>
<dbReference type="PANTHER" id="PTHR43861">
    <property type="entry name" value="TRANS-ACONITATE 2-METHYLTRANSFERASE-RELATED"/>
    <property type="match status" value="1"/>
</dbReference>
<organism evidence="4 5">
    <name type="scientific">Actinocorallia aurantiaca</name>
    <dbReference type="NCBI Taxonomy" id="46204"/>
    <lineage>
        <taxon>Bacteria</taxon>
        <taxon>Bacillati</taxon>
        <taxon>Actinomycetota</taxon>
        <taxon>Actinomycetes</taxon>
        <taxon>Streptosporangiales</taxon>
        <taxon>Thermomonosporaceae</taxon>
        <taxon>Actinocorallia</taxon>
    </lineage>
</organism>
<dbReference type="Pfam" id="PF13649">
    <property type="entry name" value="Methyltransf_25"/>
    <property type="match status" value="1"/>
</dbReference>
<dbReference type="Proteomes" id="UP001501842">
    <property type="component" value="Unassembled WGS sequence"/>
</dbReference>
<keyword evidence="2" id="KW-0808">Transferase</keyword>
<comment type="caution">
    <text evidence="4">The sequence shown here is derived from an EMBL/GenBank/DDBJ whole genome shotgun (WGS) entry which is preliminary data.</text>
</comment>
<dbReference type="EMBL" id="BAAATZ010000035">
    <property type="protein sequence ID" value="GAA2737622.1"/>
    <property type="molecule type" value="Genomic_DNA"/>
</dbReference>
<dbReference type="CDD" id="cd02440">
    <property type="entry name" value="AdoMet_MTases"/>
    <property type="match status" value="1"/>
</dbReference>
<evidence type="ECO:0000313" key="4">
    <source>
        <dbReference type="EMBL" id="GAA2737622.1"/>
    </source>
</evidence>
<evidence type="ECO:0000256" key="1">
    <source>
        <dbReference type="ARBA" id="ARBA00022603"/>
    </source>
</evidence>
<accession>A0ABP6H6J1</accession>
<name>A0ABP6H6J1_9ACTN</name>
<dbReference type="PANTHER" id="PTHR43861:SF1">
    <property type="entry name" value="TRANS-ACONITATE 2-METHYLTRANSFERASE"/>
    <property type="match status" value="1"/>
</dbReference>
<dbReference type="Gene3D" id="3.40.50.150">
    <property type="entry name" value="Vaccinia Virus protein VP39"/>
    <property type="match status" value="1"/>
</dbReference>
<keyword evidence="5" id="KW-1185">Reference proteome</keyword>
<dbReference type="InterPro" id="IPR029063">
    <property type="entry name" value="SAM-dependent_MTases_sf"/>
</dbReference>
<dbReference type="GO" id="GO:0032259">
    <property type="term" value="P:methylation"/>
    <property type="evidence" value="ECO:0007669"/>
    <property type="project" value="UniProtKB-KW"/>
</dbReference>
<evidence type="ECO:0000259" key="3">
    <source>
        <dbReference type="Pfam" id="PF13649"/>
    </source>
</evidence>